<dbReference type="InterPro" id="IPR006963">
    <property type="entry name" value="Mopterin_OxRdtase_4Fe-4S_dom"/>
</dbReference>
<evidence type="ECO:0000256" key="5">
    <source>
        <dbReference type="ARBA" id="ARBA00022723"/>
    </source>
</evidence>
<proteinExistence type="inferred from homology"/>
<evidence type="ECO:0000256" key="2">
    <source>
        <dbReference type="ARBA" id="ARBA00005404"/>
    </source>
</evidence>
<evidence type="ECO:0000256" key="11">
    <source>
        <dbReference type="ARBA" id="ARBA00049551"/>
    </source>
</evidence>
<comment type="similarity">
    <text evidence="2 12">Belongs to the complex I 75 kDa subunit family.</text>
</comment>
<dbReference type="PROSITE" id="PS00641">
    <property type="entry name" value="COMPLEX1_75K_1"/>
    <property type="match status" value="1"/>
</dbReference>
<dbReference type="InterPro" id="IPR006656">
    <property type="entry name" value="Mopterin_OxRdtase"/>
</dbReference>
<dbReference type="Pfam" id="PF22117">
    <property type="entry name" value="Fer4_Nqo3"/>
    <property type="match status" value="1"/>
</dbReference>
<dbReference type="GO" id="GO:0005743">
    <property type="term" value="C:mitochondrial inner membrane"/>
    <property type="evidence" value="ECO:0007669"/>
    <property type="project" value="UniProtKB-ARBA"/>
</dbReference>
<dbReference type="Pfam" id="PF10588">
    <property type="entry name" value="NADH-G_4Fe-4S_3"/>
    <property type="match status" value="1"/>
</dbReference>
<dbReference type="CDD" id="cd02773">
    <property type="entry name" value="MopB_Res-Cmplx1_Nad11"/>
    <property type="match status" value="1"/>
</dbReference>
<sequence length="725" mass="79566">MLRVGSKLSKPLRALSKQQKRSQTTAVAPEKFEVFIDDKKVLVEPGMTILQACALVGVDIPRFCYHDRLSIAGNCRMCLVEVEKSMKPVASCAMPVMKGMKVKTNSDFTKKAREGVMEFLLVNHPLDCPICDQGGECDLQDQSMTFGSDRSRHQNEYDGKRAVEDKNIGPLVKTIMTRCIQCTRCVRFANEVAGVPDFGTTGRGADMQIGTYVDKLFASELSGNVIDLCPVGALTNKPYSFMARPWETRKTESVDVMDATGSNIVVSHRTGEVLRVIPRMNDEVNEEWISDKTRFAFDGLKRQRLLTPMVKGANGMLEHASWEEALFSVAQMLRETPAANVVGITGGLQDAESLVAFKDLLNRFNSENVYTEEQYPTSSGGSDLRTNYVFNDTFVGVEDADCLLLVGTNPRFEAPVLNARIRKTFLHTDIEIGVIGSEVELTYDYEYLGPSAKALDSLLSGEFGKKLAAAKKPMIVVGSRALAGSEGNALLGKLQKIAQKLHKTESKVLNVLQRSAAQTGALDIGMKSLSEADLKNAKLVYLLGSDETGLTRKDFHPNAFIVYQGHQGDAGAEIADVVLPGAAYTEKDGIYVSTEGRPQKGYPAVAPPGEARQDWKIIRALSEVAGKKLPYDNLPEVRQRISQVAPHLVRFGDVESSSFQKQGSDLAADISVDASLEVPQKELADFFLTNSITRSSQTMVECVRSARKYNEHPHLDTTPRKLASA</sequence>
<dbReference type="AlphaFoldDB" id="A0A4U5NTW2"/>
<dbReference type="NCBIfam" id="TIGR01973">
    <property type="entry name" value="NuoG"/>
    <property type="match status" value="1"/>
</dbReference>
<dbReference type="FunFam" id="3.30.70.20:FF:000002">
    <property type="entry name" value="NADH-ubiquinone oxidoreductase 75 kDa subunit"/>
    <property type="match status" value="1"/>
</dbReference>
<dbReference type="SUPFAM" id="SSF54862">
    <property type="entry name" value="4Fe-4S ferredoxins"/>
    <property type="match status" value="1"/>
</dbReference>
<comment type="cofactor">
    <cofactor evidence="10">
        <name>[2Fe-2S] cluster</name>
        <dbReference type="ChEBI" id="CHEBI:190135"/>
    </cofactor>
</comment>
<dbReference type="GO" id="GO:0008137">
    <property type="term" value="F:NADH dehydrogenase (ubiquinone) activity"/>
    <property type="evidence" value="ECO:0007669"/>
    <property type="project" value="UniProtKB-EC"/>
</dbReference>
<dbReference type="OrthoDB" id="10249365at2759"/>
<comment type="cofactor">
    <cofactor evidence="1">
        <name>[4Fe-4S] cluster</name>
        <dbReference type="ChEBI" id="CHEBI:49883"/>
    </cofactor>
</comment>
<dbReference type="FunFam" id="3.30.200.210:FF:000002">
    <property type="entry name" value="NADH-ubiquinone oxidoreductase 75 kDa subunit"/>
    <property type="match status" value="1"/>
</dbReference>
<dbReference type="PROSITE" id="PS51839">
    <property type="entry name" value="4FE4S_HC3"/>
    <property type="match status" value="1"/>
</dbReference>
<dbReference type="PROSITE" id="PS51669">
    <property type="entry name" value="4FE4S_MOW_BIS_MGD"/>
    <property type="match status" value="1"/>
</dbReference>
<evidence type="ECO:0000256" key="9">
    <source>
        <dbReference type="ARBA" id="ARBA00023027"/>
    </source>
</evidence>
<keyword evidence="9" id="KW-0520">NAD</keyword>
<evidence type="ECO:0000313" key="17">
    <source>
        <dbReference type="Proteomes" id="UP000298663"/>
    </source>
</evidence>
<evidence type="ECO:0000256" key="4">
    <source>
        <dbReference type="ARBA" id="ARBA00022485"/>
    </source>
</evidence>
<dbReference type="Gene3D" id="3.40.50.740">
    <property type="match status" value="1"/>
</dbReference>
<evidence type="ECO:0000259" key="13">
    <source>
        <dbReference type="PROSITE" id="PS51085"/>
    </source>
</evidence>
<keyword evidence="7" id="KW-0408">Iron</keyword>
<dbReference type="CDD" id="cd00207">
    <property type="entry name" value="fer2"/>
    <property type="match status" value="1"/>
</dbReference>
<dbReference type="InterPro" id="IPR036010">
    <property type="entry name" value="2Fe-2S_ferredoxin-like_sf"/>
</dbReference>
<evidence type="ECO:0000313" key="16">
    <source>
        <dbReference type="EMBL" id="TKR86948.1"/>
    </source>
</evidence>
<dbReference type="Gene3D" id="3.30.200.210">
    <property type="match status" value="1"/>
</dbReference>
<dbReference type="PROSITE" id="PS00642">
    <property type="entry name" value="COMPLEX1_75K_2"/>
    <property type="match status" value="1"/>
</dbReference>
<dbReference type="InterPro" id="IPR054351">
    <property type="entry name" value="NADH_UbQ_OxRdtase_ferredoxin"/>
</dbReference>
<evidence type="ECO:0000256" key="7">
    <source>
        <dbReference type="ARBA" id="ARBA00023004"/>
    </source>
</evidence>
<evidence type="ECO:0000256" key="6">
    <source>
        <dbReference type="ARBA" id="ARBA00022967"/>
    </source>
</evidence>
<dbReference type="InterPro" id="IPR015405">
    <property type="entry name" value="NDUFS1-like_C"/>
</dbReference>
<dbReference type="PROSITE" id="PS00643">
    <property type="entry name" value="COMPLEX1_75K_3"/>
    <property type="match status" value="1"/>
</dbReference>
<keyword evidence="8" id="KW-0411">Iron-sulfur</keyword>
<evidence type="ECO:0000256" key="1">
    <source>
        <dbReference type="ARBA" id="ARBA00001966"/>
    </source>
</evidence>
<keyword evidence="4" id="KW-0004">4Fe-4S</keyword>
<feature type="domain" description="2Fe-2S ferredoxin-type" evidence="13">
    <location>
        <begin position="30"/>
        <end position="108"/>
    </location>
</feature>
<reference evidence="16 17" key="2">
    <citation type="journal article" date="2019" name="G3 (Bethesda)">
        <title>Hybrid Assembly of the Genome of the Entomopathogenic Nematode Steinernema carpocapsae Identifies the X-Chromosome.</title>
        <authorList>
            <person name="Serra L."/>
            <person name="Macchietto M."/>
            <person name="Macias-Munoz A."/>
            <person name="McGill C.J."/>
            <person name="Rodriguez I.M."/>
            <person name="Rodriguez B."/>
            <person name="Murad R."/>
            <person name="Mortazavi A."/>
        </authorList>
    </citation>
    <scope>NUCLEOTIDE SEQUENCE [LARGE SCALE GENOMIC DNA]</scope>
    <source>
        <strain evidence="16 17">ALL</strain>
    </source>
</reference>
<dbReference type="Pfam" id="PF00384">
    <property type="entry name" value="Molybdopterin"/>
    <property type="match status" value="1"/>
</dbReference>
<dbReference type="InterPro" id="IPR019574">
    <property type="entry name" value="NADH_UbQ_OxRdtase_Gsu_4Fe4S-bd"/>
</dbReference>
<dbReference type="FunFam" id="3.10.20.740:FF:000001">
    <property type="entry name" value="NADH-quinone oxidoreductase subunit G"/>
    <property type="match status" value="1"/>
</dbReference>
<dbReference type="GO" id="GO:0046872">
    <property type="term" value="F:metal ion binding"/>
    <property type="evidence" value="ECO:0007669"/>
    <property type="project" value="UniProtKB-KW"/>
</dbReference>
<dbReference type="SMART" id="SM00929">
    <property type="entry name" value="NADH-G_4Fe-4S_3"/>
    <property type="match status" value="1"/>
</dbReference>
<dbReference type="Pfam" id="PF13510">
    <property type="entry name" value="Fer2_4"/>
    <property type="match status" value="1"/>
</dbReference>
<gene>
    <name evidence="16" type="ORF">L596_011440</name>
</gene>
<dbReference type="PROSITE" id="PS51085">
    <property type="entry name" value="2FE2S_FER_2"/>
    <property type="match status" value="1"/>
</dbReference>
<dbReference type="Gene3D" id="3.10.20.740">
    <property type="match status" value="1"/>
</dbReference>
<dbReference type="PANTHER" id="PTHR43105">
    <property type="entry name" value="RESPIRATORY NITRATE REDUCTASE"/>
    <property type="match status" value="1"/>
</dbReference>
<dbReference type="InterPro" id="IPR001041">
    <property type="entry name" value="2Fe-2S_ferredoxin-type"/>
</dbReference>
<comment type="catalytic activity">
    <reaction evidence="11">
        <text>a ubiquinone + NADH + 5 H(+)(in) = a ubiquinol + NAD(+) + 4 H(+)(out)</text>
        <dbReference type="Rhea" id="RHEA:29091"/>
        <dbReference type="Rhea" id="RHEA-COMP:9565"/>
        <dbReference type="Rhea" id="RHEA-COMP:9566"/>
        <dbReference type="ChEBI" id="CHEBI:15378"/>
        <dbReference type="ChEBI" id="CHEBI:16389"/>
        <dbReference type="ChEBI" id="CHEBI:17976"/>
        <dbReference type="ChEBI" id="CHEBI:57540"/>
        <dbReference type="ChEBI" id="CHEBI:57945"/>
        <dbReference type="EC" id="7.1.1.2"/>
    </reaction>
</comment>
<dbReference type="SUPFAM" id="SSF53706">
    <property type="entry name" value="Formate dehydrogenase/DMSO reductase, domains 1-3"/>
    <property type="match status" value="1"/>
</dbReference>
<dbReference type="SUPFAM" id="SSF54292">
    <property type="entry name" value="2Fe-2S ferredoxin-like"/>
    <property type="match status" value="1"/>
</dbReference>
<feature type="domain" description="4Fe-4S Mo/W bis-MGD-type" evidence="14">
    <location>
        <begin position="248"/>
        <end position="304"/>
    </location>
</feature>
<dbReference type="EMBL" id="AZBU02000003">
    <property type="protein sequence ID" value="TKR86948.1"/>
    <property type="molecule type" value="Genomic_DNA"/>
</dbReference>
<evidence type="ECO:0000256" key="12">
    <source>
        <dbReference type="RuleBase" id="RU004523"/>
    </source>
</evidence>
<keyword evidence="17" id="KW-1185">Reference proteome</keyword>
<evidence type="ECO:0000259" key="15">
    <source>
        <dbReference type="PROSITE" id="PS51839"/>
    </source>
</evidence>
<dbReference type="InterPro" id="IPR000283">
    <property type="entry name" value="NADH_UbQ_OxRdtase_75kDa_su_CS"/>
</dbReference>
<keyword evidence="5" id="KW-0479">Metal-binding</keyword>
<evidence type="ECO:0000259" key="14">
    <source>
        <dbReference type="PROSITE" id="PS51669"/>
    </source>
</evidence>
<comment type="caution">
    <text evidence="16">The sequence shown here is derived from an EMBL/GenBank/DDBJ whole genome shotgun (WGS) entry which is preliminary data.</text>
</comment>
<dbReference type="STRING" id="34508.A0A4U5NTW2"/>
<feature type="domain" description="4Fe-4S His(Cys)3-ligated-type" evidence="15">
    <location>
        <begin position="108"/>
        <end position="147"/>
    </location>
</feature>
<dbReference type="GO" id="GO:0042773">
    <property type="term" value="P:ATP synthesis coupled electron transport"/>
    <property type="evidence" value="ECO:0007669"/>
    <property type="project" value="InterPro"/>
</dbReference>
<dbReference type="Proteomes" id="UP000298663">
    <property type="component" value="Unassembled WGS sequence"/>
</dbReference>
<accession>A0A4U5NTW2</accession>
<evidence type="ECO:0000256" key="10">
    <source>
        <dbReference type="ARBA" id="ARBA00034078"/>
    </source>
</evidence>
<reference evidence="16 17" key="1">
    <citation type="journal article" date="2015" name="Genome Biol.">
        <title>Comparative genomics of Steinernema reveals deeply conserved gene regulatory networks.</title>
        <authorList>
            <person name="Dillman A.R."/>
            <person name="Macchietto M."/>
            <person name="Porter C.F."/>
            <person name="Rogers A."/>
            <person name="Williams B."/>
            <person name="Antoshechkin I."/>
            <person name="Lee M.M."/>
            <person name="Goodwin Z."/>
            <person name="Lu X."/>
            <person name="Lewis E.E."/>
            <person name="Goodrich-Blair H."/>
            <person name="Stock S.P."/>
            <person name="Adams B.J."/>
            <person name="Sternberg P.W."/>
            <person name="Mortazavi A."/>
        </authorList>
    </citation>
    <scope>NUCLEOTIDE SEQUENCE [LARGE SCALE GENOMIC DNA]</scope>
    <source>
        <strain evidence="16 17">ALL</strain>
    </source>
</reference>
<dbReference type="GO" id="GO:0051539">
    <property type="term" value="F:4 iron, 4 sulfur cluster binding"/>
    <property type="evidence" value="ECO:0007669"/>
    <property type="project" value="UniProtKB-KW"/>
</dbReference>
<dbReference type="InterPro" id="IPR010228">
    <property type="entry name" value="NADH_UbQ_OxRdtase_Gsu"/>
</dbReference>
<dbReference type="InterPro" id="IPR050123">
    <property type="entry name" value="Prok_molybdopt-oxidoreductase"/>
</dbReference>
<dbReference type="PANTHER" id="PTHR43105:SF13">
    <property type="entry name" value="NADH-UBIQUINONE OXIDOREDUCTASE 75 KDA SUBUNIT, MITOCHONDRIAL"/>
    <property type="match status" value="1"/>
</dbReference>
<organism evidence="16 17">
    <name type="scientific">Steinernema carpocapsae</name>
    <name type="common">Entomopathogenic nematode</name>
    <dbReference type="NCBI Taxonomy" id="34508"/>
    <lineage>
        <taxon>Eukaryota</taxon>
        <taxon>Metazoa</taxon>
        <taxon>Ecdysozoa</taxon>
        <taxon>Nematoda</taxon>
        <taxon>Chromadorea</taxon>
        <taxon>Rhabditida</taxon>
        <taxon>Tylenchina</taxon>
        <taxon>Panagrolaimomorpha</taxon>
        <taxon>Strongyloidoidea</taxon>
        <taxon>Steinernematidae</taxon>
        <taxon>Steinernema</taxon>
    </lineage>
</organism>
<dbReference type="GO" id="GO:0016651">
    <property type="term" value="F:oxidoreductase activity, acting on NAD(P)H"/>
    <property type="evidence" value="ECO:0007669"/>
    <property type="project" value="InterPro"/>
</dbReference>
<dbReference type="Pfam" id="PF09326">
    <property type="entry name" value="NADH_dhqG_C"/>
    <property type="match status" value="1"/>
</dbReference>
<dbReference type="Pfam" id="PF22151">
    <property type="entry name" value="Fer4_NDSU1"/>
    <property type="match status" value="1"/>
</dbReference>
<dbReference type="GO" id="GO:0045271">
    <property type="term" value="C:respiratory chain complex I"/>
    <property type="evidence" value="ECO:0007669"/>
    <property type="project" value="UniProtKB-ARBA"/>
</dbReference>
<name>A0A4U5NTW2_STECR</name>
<evidence type="ECO:0000256" key="8">
    <source>
        <dbReference type="ARBA" id="ARBA00023014"/>
    </source>
</evidence>
<dbReference type="Gene3D" id="3.30.70.20">
    <property type="match status" value="1"/>
</dbReference>
<keyword evidence="6" id="KW-1278">Translocase</keyword>
<protein>
    <recommendedName>
        <fullName evidence="3">NADH-ubiquinone oxidoreductase 75 kDa subunit, mitochondrial</fullName>
    </recommendedName>
</protein>
<evidence type="ECO:0000256" key="3">
    <source>
        <dbReference type="ARBA" id="ARBA00013888"/>
    </source>
</evidence>